<evidence type="ECO:0000313" key="1">
    <source>
        <dbReference type="EMBL" id="GHF88174.1"/>
    </source>
</evidence>
<evidence type="ECO:0000313" key="2">
    <source>
        <dbReference type="Proteomes" id="UP000623842"/>
    </source>
</evidence>
<proteinExistence type="predicted"/>
<comment type="caution">
    <text evidence="1">The sequence shown here is derived from an EMBL/GenBank/DDBJ whole genome shotgun (WGS) entry which is preliminary data.</text>
</comment>
<keyword evidence="2" id="KW-1185">Reference proteome</keyword>
<name>A0A919BFU5_9GAMM</name>
<organism evidence="1 2">
    <name type="scientific">Thalassotalea marina</name>
    <dbReference type="NCBI Taxonomy" id="1673741"/>
    <lineage>
        <taxon>Bacteria</taxon>
        <taxon>Pseudomonadati</taxon>
        <taxon>Pseudomonadota</taxon>
        <taxon>Gammaproteobacteria</taxon>
        <taxon>Alteromonadales</taxon>
        <taxon>Colwelliaceae</taxon>
        <taxon>Thalassotalea</taxon>
    </lineage>
</organism>
<reference evidence="1" key="2">
    <citation type="submission" date="2020-09" db="EMBL/GenBank/DDBJ databases">
        <authorList>
            <person name="Sun Q."/>
            <person name="Kim S."/>
        </authorList>
    </citation>
    <scope>NUCLEOTIDE SEQUENCE</scope>
    <source>
        <strain evidence="1">KCTC 42731</strain>
    </source>
</reference>
<accession>A0A919BFU5</accession>
<dbReference type="EMBL" id="BNCK01000003">
    <property type="protein sequence ID" value="GHF88174.1"/>
    <property type="molecule type" value="Genomic_DNA"/>
</dbReference>
<protein>
    <submittedName>
        <fullName evidence="1">Uncharacterized protein</fullName>
    </submittedName>
</protein>
<dbReference type="Proteomes" id="UP000623842">
    <property type="component" value="Unassembled WGS sequence"/>
</dbReference>
<gene>
    <name evidence="1" type="ORF">GCM10017161_14800</name>
</gene>
<dbReference type="AlphaFoldDB" id="A0A919BFU5"/>
<reference evidence="1" key="1">
    <citation type="journal article" date="2014" name="Int. J. Syst. Evol. Microbiol.">
        <title>Complete genome sequence of Corynebacterium casei LMG S-19264T (=DSM 44701T), isolated from a smear-ripened cheese.</title>
        <authorList>
            <consortium name="US DOE Joint Genome Institute (JGI-PGF)"/>
            <person name="Walter F."/>
            <person name="Albersmeier A."/>
            <person name="Kalinowski J."/>
            <person name="Ruckert C."/>
        </authorList>
    </citation>
    <scope>NUCLEOTIDE SEQUENCE</scope>
    <source>
        <strain evidence="1">KCTC 42731</strain>
    </source>
</reference>
<sequence>MLSFKQEYYLPTAEQHQQALISNLQDDLMSEPEFKSLVSNLMITDSGLEAVFAMSLIDLKVKQMNQHNQKNYQELINDAVTAITVLNDEIDYIVDVADEELTVHAVMQPILAVTTFLLGKSPIVRFCEEREEKDLMTRVEELINSFHNTIRKSKEHNRRPH</sequence>